<dbReference type="STRING" id="6945.B7PD54"/>
<reference evidence="8" key="2">
    <citation type="submission" date="2020-05" db="UniProtKB">
        <authorList>
            <consortium name="EnsemblMetazoa"/>
        </authorList>
    </citation>
    <scope>IDENTIFICATION</scope>
    <source>
        <strain evidence="8">wikel</strain>
    </source>
</reference>
<keyword evidence="3" id="KW-0131">Cell cycle</keyword>
<dbReference type="FunFam" id="1.10.472.10:FF:000001">
    <property type="entry name" value="G2/mitotic-specific cyclin"/>
    <property type="match status" value="1"/>
</dbReference>
<dbReference type="Pfam" id="PF02984">
    <property type="entry name" value="Cyclin_C"/>
    <property type="match status" value="1"/>
</dbReference>
<dbReference type="EMBL" id="DS688408">
    <property type="protein sequence ID" value="EEC04526.1"/>
    <property type="molecule type" value="Genomic_DNA"/>
</dbReference>
<feature type="domain" description="Cyclin-like" evidence="5">
    <location>
        <begin position="64"/>
        <end position="143"/>
    </location>
</feature>
<protein>
    <submittedName>
        <fullName evidence="7 8">G2/mitotic-specific cyclin A, putative</fullName>
    </submittedName>
</protein>
<dbReference type="Gene3D" id="1.10.472.10">
    <property type="entry name" value="Cyclin-like"/>
    <property type="match status" value="2"/>
</dbReference>
<proteinExistence type="inferred from homology"/>
<dbReference type="InterPro" id="IPR036915">
    <property type="entry name" value="Cyclin-like_sf"/>
</dbReference>
<dbReference type="InterPro" id="IPR048258">
    <property type="entry name" value="Cyclins_cyclin-box"/>
</dbReference>
<keyword evidence="1" id="KW-0132">Cell division</keyword>
<dbReference type="EMBL" id="ABJB010013882">
    <property type="status" value="NOT_ANNOTATED_CDS"/>
    <property type="molecule type" value="Genomic_DNA"/>
</dbReference>
<gene>
    <name evidence="7" type="ORF">IscW_ISCW002491</name>
</gene>
<dbReference type="EnsemblMetazoa" id="ISCW002491-RA">
    <property type="protein sequence ID" value="ISCW002491-PA"/>
    <property type="gene ID" value="ISCW002491"/>
</dbReference>
<dbReference type="HOGENOM" id="CLU_020695_8_1_1"/>
<dbReference type="PANTHER" id="PTHR10177">
    <property type="entry name" value="CYCLINS"/>
    <property type="match status" value="1"/>
</dbReference>
<dbReference type="GO" id="GO:0000082">
    <property type="term" value="P:G1/S transition of mitotic cell cycle"/>
    <property type="evidence" value="ECO:0000318"/>
    <property type="project" value="GO_Central"/>
</dbReference>
<evidence type="ECO:0000313" key="7">
    <source>
        <dbReference type="EMBL" id="EEC04526.1"/>
    </source>
</evidence>
<sequence>RGIHCLPTPESRSCRNSPLPQFFWADQENVWGLMNHKDVIYTHSAAALERHPALQPRMRTILLDWLIEVCEVYRLQRDTYYLAQDFIDRYLAKSENLPKNQLQLVGITALFLAAKMEQLKWQVHIEQFIFIFSLTTAMHLVLTVALNWDLTPMTVNGWLSTYLQIIARKESRDREGQNFLVPEFSTCSFIKVAQLADLCMLDVECLQFTYSFIAASAIHHMLSPSLASDISGYKTVELGRCIEWMAPFATVIKRATKDRIPVAVKGNHEIQVHHVNLQLVEEALCLKRESSASGATSRGAASSSIAGLGVLTPPPPL</sequence>
<evidence type="ECO:0000256" key="3">
    <source>
        <dbReference type="ARBA" id="ARBA00023306"/>
    </source>
</evidence>
<dbReference type="InterPro" id="IPR004367">
    <property type="entry name" value="Cyclin_C-dom"/>
</dbReference>
<dbReference type="PaxDb" id="6945-B7PD54"/>
<keyword evidence="2 4" id="KW-0195">Cyclin</keyword>
<reference evidence="7 9" key="1">
    <citation type="submission" date="2008-03" db="EMBL/GenBank/DDBJ databases">
        <title>Annotation of Ixodes scapularis.</title>
        <authorList>
            <consortium name="Ixodes scapularis Genome Project Consortium"/>
            <person name="Caler E."/>
            <person name="Hannick L.I."/>
            <person name="Bidwell S."/>
            <person name="Joardar V."/>
            <person name="Thiagarajan M."/>
            <person name="Amedeo P."/>
            <person name="Galinsky K.J."/>
            <person name="Schobel S."/>
            <person name="Inman J."/>
            <person name="Hostetler J."/>
            <person name="Miller J."/>
            <person name="Hammond M."/>
            <person name="Megy K."/>
            <person name="Lawson D."/>
            <person name="Kodira C."/>
            <person name="Sutton G."/>
            <person name="Meyer J."/>
            <person name="Hill C.A."/>
            <person name="Birren B."/>
            <person name="Nene V."/>
            <person name="Collins F."/>
            <person name="Alarcon-Chaidez F."/>
            <person name="Wikel S."/>
            <person name="Strausberg R."/>
        </authorList>
    </citation>
    <scope>NUCLEOTIDE SEQUENCE [LARGE SCALE GENOMIC DNA]</scope>
    <source>
        <strain evidence="9">Wikel</strain>
        <strain evidence="7">Wikel colony</strain>
    </source>
</reference>
<evidence type="ECO:0000259" key="5">
    <source>
        <dbReference type="SMART" id="SM00385"/>
    </source>
</evidence>
<dbReference type="GO" id="GO:0097134">
    <property type="term" value="C:cyclin E1-CDK2 complex"/>
    <property type="evidence" value="ECO:0000318"/>
    <property type="project" value="GO_Central"/>
</dbReference>
<keyword evidence="9" id="KW-1185">Reference proteome</keyword>
<dbReference type="PROSITE" id="PS00292">
    <property type="entry name" value="CYCLINS"/>
    <property type="match status" value="1"/>
</dbReference>
<evidence type="ECO:0000256" key="1">
    <source>
        <dbReference type="ARBA" id="ARBA00022618"/>
    </source>
</evidence>
<dbReference type="InterPro" id="IPR013763">
    <property type="entry name" value="Cyclin-like_dom"/>
</dbReference>
<organism>
    <name type="scientific">Ixodes scapularis</name>
    <name type="common">Black-legged tick</name>
    <name type="synonym">Deer tick</name>
    <dbReference type="NCBI Taxonomy" id="6945"/>
    <lineage>
        <taxon>Eukaryota</taxon>
        <taxon>Metazoa</taxon>
        <taxon>Ecdysozoa</taxon>
        <taxon>Arthropoda</taxon>
        <taxon>Chelicerata</taxon>
        <taxon>Arachnida</taxon>
        <taxon>Acari</taxon>
        <taxon>Parasitiformes</taxon>
        <taxon>Ixodida</taxon>
        <taxon>Ixodoidea</taxon>
        <taxon>Ixodidae</taxon>
        <taxon>Ixodinae</taxon>
        <taxon>Ixodes</taxon>
    </lineage>
</organism>
<feature type="domain" description="Cyclin C-terminal" evidence="6">
    <location>
        <begin position="153"/>
        <end position="276"/>
    </location>
</feature>
<dbReference type="GO" id="GO:0051301">
    <property type="term" value="P:cell division"/>
    <property type="evidence" value="ECO:0007669"/>
    <property type="project" value="UniProtKB-KW"/>
</dbReference>
<dbReference type="EMBL" id="ABJB010680516">
    <property type="status" value="NOT_ANNOTATED_CDS"/>
    <property type="molecule type" value="Genomic_DNA"/>
</dbReference>
<dbReference type="EMBL" id="ABJB010936538">
    <property type="status" value="NOT_ANNOTATED_CDS"/>
    <property type="molecule type" value="Genomic_DNA"/>
</dbReference>
<dbReference type="VEuPathDB" id="VectorBase:ISCW002491"/>
<dbReference type="SUPFAM" id="SSF47954">
    <property type="entry name" value="Cyclin-like"/>
    <property type="match status" value="2"/>
</dbReference>
<name>B7PD54_IXOSC</name>
<dbReference type="GO" id="GO:0016538">
    <property type="term" value="F:cyclin-dependent protein serine/threonine kinase regulator activity"/>
    <property type="evidence" value="ECO:0000318"/>
    <property type="project" value="GO_Central"/>
</dbReference>
<evidence type="ECO:0000256" key="2">
    <source>
        <dbReference type="ARBA" id="ARBA00023127"/>
    </source>
</evidence>
<dbReference type="SMART" id="SM01332">
    <property type="entry name" value="Cyclin_C"/>
    <property type="match status" value="1"/>
</dbReference>
<evidence type="ECO:0000313" key="9">
    <source>
        <dbReference type="Proteomes" id="UP000001555"/>
    </source>
</evidence>
<dbReference type="InterPro" id="IPR039361">
    <property type="entry name" value="Cyclin"/>
</dbReference>
<dbReference type="Pfam" id="PF00134">
    <property type="entry name" value="Cyclin_N"/>
    <property type="match status" value="1"/>
</dbReference>
<dbReference type="CDD" id="cd20520">
    <property type="entry name" value="CYCLIN_CCNE_rpt2"/>
    <property type="match status" value="1"/>
</dbReference>
<dbReference type="GO" id="GO:0005634">
    <property type="term" value="C:nucleus"/>
    <property type="evidence" value="ECO:0000318"/>
    <property type="project" value="GO_Central"/>
</dbReference>
<comment type="similarity">
    <text evidence="4">Belongs to the cyclin family.</text>
</comment>
<evidence type="ECO:0000313" key="8">
    <source>
        <dbReference type="EnsemblMetazoa" id="ISCW002491-PA"/>
    </source>
</evidence>
<feature type="non-terminal residue" evidence="7">
    <location>
        <position position="1"/>
    </location>
</feature>
<dbReference type="Proteomes" id="UP000001555">
    <property type="component" value="Unassembled WGS sequence"/>
</dbReference>
<accession>B7PD54</accession>
<dbReference type="GO" id="GO:1900087">
    <property type="term" value="P:positive regulation of G1/S transition of mitotic cell cycle"/>
    <property type="evidence" value="ECO:0000318"/>
    <property type="project" value="GO_Central"/>
</dbReference>
<evidence type="ECO:0000256" key="4">
    <source>
        <dbReference type="RuleBase" id="RU000383"/>
    </source>
</evidence>
<dbReference type="VEuPathDB" id="VectorBase:ISCI002491"/>
<dbReference type="InterPro" id="IPR006671">
    <property type="entry name" value="Cyclin_N"/>
</dbReference>
<dbReference type="EMBL" id="ABJB010461667">
    <property type="status" value="NOT_ANNOTATED_CDS"/>
    <property type="molecule type" value="Genomic_DNA"/>
</dbReference>
<dbReference type="EMBL" id="ABJB010641635">
    <property type="status" value="NOT_ANNOTATED_CDS"/>
    <property type="molecule type" value="Genomic_DNA"/>
</dbReference>
<evidence type="ECO:0000259" key="6">
    <source>
        <dbReference type="SMART" id="SM01332"/>
    </source>
</evidence>
<dbReference type="SMART" id="SM00385">
    <property type="entry name" value="CYCLIN"/>
    <property type="match status" value="1"/>
</dbReference>
<dbReference type="GO" id="GO:0005737">
    <property type="term" value="C:cytoplasm"/>
    <property type="evidence" value="ECO:0000318"/>
    <property type="project" value="GO_Central"/>
</dbReference>
<dbReference type="AlphaFoldDB" id="B7PD54"/>
<dbReference type="VEuPathDB" id="VectorBase:ISCP_030363"/>
<dbReference type="GO" id="GO:0005815">
    <property type="term" value="C:microtubule organizing center"/>
    <property type="evidence" value="ECO:0000318"/>
    <property type="project" value="GO_Central"/>
</dbReference>
<dbReference type="OrthoDB" id="5590282at2759"/>